<organism evidence="4 5">
    <name type="scientific">Staphylococcus petrasii</name>
    <dbReference type="NCBI Taxonomy" id="1276936"/>
    <lineage>
        <taxon>Bacteria</taxon>
        <taxon>Bacillati</taxon>
        <taxon>Bacillota</taxon>
        <taxon>Bacilli</taxon>
        <taxon>Bacillales</taxon>
        <taxon>Staphylococcaceae</taxon>
        <taxon>Staphylococcus</taxon>
    </lineage>
</organism>
<evidence type="ECO:0000313" key="4">
    <source>
        <dbReference type="EMBL" id="TGE15872.1"/>
    </source>
</evidence>
<dbReference type="InterPro" id="IPR039532">
    <property type="entry name" value="TetR_C_Firmicutes"/>
</dbReference>
<comment type="caution">
    <text evidence="4">The sequence shown here is derived from an EMBL/GenBank/DDBJ whole genome shotgun (WGS) entry which is preliminary data.</text>
</comment>
<dbReference type="Pfam" id="PF14278">
    <property type="entry name" value="TetR_C_8"/>
    <property type="match status" value="1"/>
</dbReference>
<dbReference type="SUPFAM" id="SSF46689">
    <property type="entry name" value="Homeodomain-like"/>
    <property type="match status" value="1"/>
</dbReference>
<evidence type="ECO:0000256" key="2">
    <source>
        <dbReference type="PROSITE-ProRule" id="PRU00335"/>
    </source>
</evidence>
<dbReference type="Proteomes" id="UP000297598">
    <property type="component" value="Unassembled WGS sequence"/>
</dbReference>
<dbReference type="EMBL" id="SRLS01000018">
    <property type="protein sequence ID" value="TGE15872.1"/>
    <property type="molecule type" value="Genomic_DNA"/>
</dbReference>
<reference evidence="4 5" key="1">
    <citation type="submission" date="2019-04" db="EMBL/GenBank/DDBJ databases">
        <title>Genomic characterization of Staphylococcus petrasii strains.</title>
        <authorList>
            <person name="Vrbovska V."/>
            <person name="Kovarovic V."/>
            <person name="Maslanova I."/>
            <person name="Indrakova A."/>
            <person name="Petras P."/>
            <person name="Sedo O."/>
            <person name="Svec P."/>
            <person name="Fisarova L."/>
            <person name="Sedlacek I."/>
            <person name="Doskar J."/>
            <person name="Pantucek R."/>
        </authorList>
    </citation>
    <scope>NUCLEOTIDE SEQUENCE [LARGE SCALE GENOMIC DNA]</scope>
    <source>
        <strain evidence="4 5">P5404</strain>
    </source>
</reference>
<evidence type="ECO:0000256" key="1">
    <source>
        <dbReference type="ARBA" id="ARBA00023125"/>
    </source>
</evidence>
<name>A0ABY2KXF8_9STAP</name>
<keyword evidence="5" id="KW-1185">Reference proteome</keyword>
<dbReference type="InterPro" id="IPR001647">
    <property type="entry name" value="HTH_TetR"/>
</dbReference>
<evidence type="ECO:0000313" key="5">
    <source>
        <dbReference type="Proteomes" id="UP000297598"/>
    </source>
</evidence>
<feature type="domain" description="HTH tetR-type" evidence="3">
    <location>
        <begin position="17"/>
        <end position="77"/>
    </location>
</feature>
<dbReference type="PANTHER" id="PTHR43479">
    <property type="entry name" value="ACREF/ENVCD OPERON REPRESSOR-RELATED"/>
    <property type="match status" value="1"/>
</dbReference>
<gene>
    <name evidence="4" type="ORF">BJR09_10460</name>
</gene>
<accession>A0ABY2KXF8</accession>
<dbReference type="PROSITE" id="PS50977">
    <property type="entry name" value="HTH_TETR_2"/>
    <property type="match status" value="1"/>
</dbReference>
<keyword evidence="1 2" id="KW-0238">DNA-binding</keyword>
<proteinExistence type="predicted"/>
<dbReference type="PANTHER" id="PTHR43479:SF11">
    <property type="entry name" value="ACREF_ENVCD OPERON REPRESSOR-RELATED"/>
    <property type="match status" value="1"/>
</dbReference>
<evidence type="ECO:0000259" key="3">
    <source>
        <dbReference type="PROSITE" id="PS50977"/>
    </source>
</evidence>
<sequence>MLYFEERGIFMYVQKRNETKNKIISSYLNLLDQKDATNISVTDICEHSNINRTTFYRYYTDIISLQTHLKQRTLKNIFGDPFIFYDKHRSVSNAQLYIANHVFNHIFHNQTLFKVLMTKDESFKFELYNYFKNNYISFMKKVLIRETKSTINEKLLSQYIAGAYTGMIYEWIISDYSASPNELTDSMIFINSHGPISILESK</sequence>
<dbReference type="InterPro" id="IPR050624">
    <property type="entry name" value="HTH-type_Tx_Regulator"/>
</dbReference>
<feature type="DNA-binding region" description="H-T-H motif" evidence="2">
    <location>
        <begin position="40"/>
        <end position="59"/>
    </location>
</feature>
<dbReference type="InterPro" id="IPR009057">
    <property type="entry name" value="Homeodomain-like_sf"/>
</dbReference>
<protein>
    <submittedName>
        <fullName evidence="4">TetR/AcrR family transcriptional regulator</fullName>
    </submittedName>
</protein>
<dbReference type="Gene3D" id="1.10.357.10">
    <property type="entry name" value="Tetracycline Repressor, domain 2"/>
    <property type="match status" value="1"/>
</dbReference>